<protein>
    <submittedName>
        <fullName evidence="1">Uncharacterized protein</fullName>
    </submittedName>
</protein>
<dbReference type="RefSeq" id="WP_139098158.1">
    <property type="nucleotide sequence ID" value="NZ_VDFW01000016.1"/>
</dbReference>
<accession>A0A5C4LYX2</accession>
<sequence>MATGTEPFAVGHRVTYLPGRHKSGTRLCRRGVVTGAPVFDAYTNNTWVPVHAEGQASDQEPEWVRASDIVDVA</sequence>
<dbReference type="OrthoDB" id="3636257at2"/>
<organism evidence="1 2">
    <name type="scientific">Amycolatopsis alkalitolerans</name>
    <dbReference type="NCBI Taxonomy" id="2547244"/>
    <lineage>
        <taxon>Bacteria</taxon>
        <taxon>Bacillati</taxon>
        <taxon>Actinomycetota</taxon>
        <taxon>Actinomycetes</taxon>
        <taxon>Pseudonocardiales</taxon>
        <taxon>Pseudonocardiaceae</taxon>
        <taxon>Amycolatopsis</taxon>
    </lineage>
</organism>
<dbReference type="Proteomes" id="UP000305546">
    <property type="component" value="Unassembled WGS sequence"/>
</dbReference>
<reference evidence="1 2" key="1">
    <citation type="submission" date="2019-06" db="EMBL/GenBank/DDBJ databases">
        <title>Amycolatopsis alkalitolerans sp. nov., isolated from Gastrodia elata Blume.</title>
        <authorList>
            <person name="Narsing Rao M.P."/>
            <person name="Li W.J."/>
        </authorList>
    </citation>
    <scope>NUCLEOTIDE SEQUENCE [LARGE SCALE GENOMIC DNA]</scope>
    <source>
        <strain evidence="1 2">SYSUP0005</strain>
    </source>
</reference>
<name>A0A5C4LYX2_9PSEU</name>
<evidence type="ECO:0000313" key="2">
    <source>
        <dbReference type="Proteomes" id="UP000305546"/>
    </source>
</evidence>
<gene>
    <name evidence="1" type="ORF">FG385_19325</name>
</gene>
<comment type="caution">
    <text evidence="1">The sequence shown here is derived from an EMBL/GenBank/DDBJ whole genome shotgun (WGS) entry which is preliminary data.</text>
</comment>
<dbReference type="EMBL" id="VDFW01000016">
    <property type="protein sequence ID" value="TNC24205.1"/>
    <property type="molecule type" value="Genomic_DNA"/>
</dbReference>
<dbReference type="AlphaFoldDB" id="A0A5C4LYX2"/>
<proteinExistence type="predicted"/>
<evidence type="ECO:0000313" key="1">
    <source>
        <dbReference type="EMBL" id="TNC24205.1"/>
    </source>
</evidence>
<keyword evidence="2" id="KW-1185">Reference proteome</keyword>